<comment type="catalytic activity">
    <reaction evidence="3">
        <text>adenosylcob(III)inamide + GTP = adenosylcob(III)inamide phosphate + GDP + H(+)</text>
        <dbReference type="Rhea" id="RHEA:15765"/>
        <dbReference type="ChEBI" id="CHEBI:2480"/>
        <dbReference type="ChEBI" id="CHEBI:15378"/>
        <dbReference type="ChEBI" id="CHEBI:37565"/>
        <dbReference type="ChEBI" id="CHEBI:58189"/>
        <dbReference type="ChEBI" id="CHEBI:58502"/>
        <dbReference type="EC" id="2.7.1.156"/>
    </reaction>
</comment>
<evidence type="ECO:0000256" key="15">
    <source>
        <dbReference type="ARBA" id="ARBA00023134"/>
    </source>
</evidence>
<evidence type="ECO:0000256" key="6">
    <source>
        <dbReference type="ARBA" id="ARBA00005159"/>
    </source>
</evidence>
<evidence type="ECO:0000256" key="5">
    <source>
        <dbReference type="ARBA" id="ARBA00004692"/>
    </source>
</evidence>
<dbReference type="InterPro" id="IPR003203">
    <property type="entry name" value="CobU/CobP"/>
</dbReference>
<evidence type="ECO:0000256" key="16">
    <source>
        <dbReference type="ARBA" id="ARBA00029570"/>
    </source>
</evidence>
<evidence type="ECO:0000256" key="13">
    <source>
        <dbReference type="ARBA" id="ARBA00022777"/>
    </source>
</evidence>
<organism evidence="18 19">
    <name type="scientific">Qiania dongpingensis</name>
    <dbReference type="NCBI Taxonomy" id="2763669"/>
    <lineage>
        <taxon>Bacteria</taxon>
        <taxon>Bacillati</taxon>
        <taxon>Bacillota</taxon>
        <taxon>Clostridia</taxon>
        <taxon>Lachnospirales</taxon>
        <taxon>Lachnospiraceae</taxon>
        <taxon>Qiania</taxon>
    </lineage>
</organism>
<dbReference type="GO" id="GO:0043752">
    <property type="term" value="F:adenosylcobinamide kinase activity"/>
    <property type="evidence" value="ECO:0007669"/>
    <property type="project" value="UniProtKB-EC"/>
</dbReference>
<name>A0A7G9G4C7_9FIRM</name>
<evidence type="ECO:0000313" key="19">
    <source>
        <dbReference type="Proteomes" id="UP000515823"/>
    </source>
</evidence>
<dbReference type="SUPFAM" id="SSF52540">
    <property type="entry name" value="P-loop containing nucleoside triphosphate hydrolases"/>
    <property type="match status" value="1"/>
</dbReference>
<keyword evidence="15" id="KW-0342">GTP-binding</keyword>
<comment type="function">
    <text evidence="4">Catalyzes ATP-dependent phosphorylation of adenosylcobinamide and addition of GMP to adenosylcobinamide phosphate.</text>
</comment>
<dbReference type="KEGG" id="qdo:H9Q78_00345"/>
<comment type="catalytic activity">
    <reaction evidence="2">
        <text>adenosylcob(III)inamide phosphate + GTP + H(+) = adenosylcob(III)inamide-GDP + diphosphate</text>
        <dbReference type="Rhea" id="RHEA:22712"/>
        <dbReference type="ChEBI" id="CHEBI:15378"/>
        <dbReference type="ChEBI" id="CHEBI:33019"/>
        <dbReference type="ChEBI" id="CHEBI:37565"/>
        <dbReference type="ChEBI" id="CHEBI:58502"/>
        <dbReference type="ChEBI" id="CHEBI:60487"/>
        <dbReference type="EC" id="2.7.7.62"/>
    </reaction>
</comment>
<evidence type="ECO:0000256" key="17">
    <source>
        <dbReference type="ARBA" id="ARBA00030571"/>
    </source>
</evidence>
<dbReference type="AlphaFoldDB" id="A0A7G9G4C7"/>
<accession>A0A7G9G4C7</accession>
<dbReference type="EMBL" id="CP060634">
    <property type="protein sequence ID" value="QNM05659.1"/>
    <property type="molecule type" value="Genomic_DNA"/>
</dbReference>
<dbReference type="GO" id="GO:0005524">
    <property type="term" value="F:ATP binding"/>
    <property type="evidence" value="ECO:0007669"/>
    <property type="project" value="UniProtKB-KW"/>
</dbReference>
<evidence type="ECO:0000256" key="10">
    <source>
        <dbReference type="ARBA" id="ARBA00022573"/>
    </source>
</evidence>
<keyword evidence="19" id="KW-1185">Reference proteome</keyword>
<gene>
    <name evidence="18" type="ORF">H9Q78_00345</name>
</gene>
<evidence type="ECO:0000256" key="7">
    <source>
        <dbReference type="ARBA" id="ARBA00007490"/>
    </source>
</evidence>
<keyword evidence="11 18" id="KW-0808">Transferase</keyword>
<dbReference type="PANTHER" id="PTHR34848">
    <property type="match status" value="1"/>
</dbReference>
<evidence type="ECO:0000256" key="2">
    <source>
        <dbReference type="ARBA" id="ARBA00000711"/>
    </source>
</evidence>
<evidence type="ECO:0000313" key="18">
    <source>
        <dbReference type="EMBL" id="QNM05659.1"/>
    </source>
</evidence>
<dbReference type="GO" id="GO:0008820">
    <property type="term" value="F:cobinamide phosphate guanylyltransferase activity"/>
    <property type="evidence" value="ECO:0007669"/>
    <property type="project" value="UniProtKB-EC"/>
</dbReference>
<dbReference type="EC" id="2.7.7.62" evidence="9"/>
<dbReference type="Gene3D" id="3.40.50.300">
    <property type="entry name" value="P-loop containing nucleotide triphosphate hydrolases"/>
    <property type="match status" value="1"/>
</dbReference>
<evidence type="ECO:0000256" key="12">
    <source>
        <dbReference type="ARBA" id="ARBA00022741"/>
    </source>
</evidence>
<keyword evidence="14" id="KW-0067">ATP-binding</keyword>
<evidence type="ECO:0000256" key="4">
    <source>
        <dbReference type="ARBA" id="ARBA00003889"/>
    </source>
</evidence>
<dbReference type="RefSeq" id="WP_249302852.1">
    <property type="nucleotide sequence ID" value="NZ_CP060634.1"/>
</dbReference>
<comment type="pathway">
    <text evidence="6">Cofactor biosynthesis; adenosylcobalamin biosynthesis; adenosylcobalamin from cob(II)yrinate a,c-diamide: step 5/7.</text>
</comment>
<evidence type="ECO:0000256" key="11">
    <source>
        <dbReference type="ARBA" id="ARBA00022679"/>
    </source>
</evidence>
<comment type="pathway">
    <text evidence="5">Cofactor biosynthesis; adenosylcobalamin biosynthesis; adenosylcobalamin from cob(II)yrinate a,c-diamide: step 6/7.</text>
</comment>
<evidence type="ECO:0000256" key="8">
    <source>
        <dbReference type="ARBA" id="ARBA00012016"/>
    </source>
</evidence>
<sequence>MVLIIGGAYQGKTEAALEIAGKEPDRVMNRVHEWIRGRMEAGADQDEIRDELFAIAEHRKDMIFVADEIGCGIVPVDAFERKYRETAGRILCDLAKQADEVYRVVAGIPGKIKG</sequence>
<dbReference type="GO" id="GO:0009236">
    <property type="term" value="P:cobalamin biosynthetic process"/>
    <property type="evidence" value="ECO:0007669"/>
    <property type="project" value="UniProtKB-UniPathway"/>
</dbReference>
<evidence type="ECO:0000256" key="9">
    <source>
        <dbReference type="ARBA" id="ARBA00012523"/>
    </source>
</evidence>
<evidence type="ECO:0000256" key="1">
    <source>
        <dbReference type="ARBA" id="ARBA00000312"/>
    </source>
</evidence>
<comment type="catalytic activity">
    <reaction evidence="1">
        <text>adenosylcob(III)inamide + ATP = adenosylcob(III)inamide phosphate + ADP + H(+)</text>
        <dbReference type="Rhea" id="RHEA:15769"/>
        <dbReference type="ChEBI" id="CHEBI:2480"/>
        <dbReference type="ChEBI" id="CHEBI:15378"/>
        <dbReference type="ChEBI" id="CHEBI:30616"/>
        <dbReference type="ChEBI" id="CHEBI:58502"/>
        <dbReference type="ChEBI" id="CHEBI:456216"/>
        <dbReference type="EC" id="2.7.1.156"/>
    </reaction>
</comment>
<keyword evidence="10" id="KW-0169">Cobalamin biosynthesis</keyword>
<protein>
    <recommendedName>
        <fullName evidence="16">Adenosylcobinamide kinase</fullName>
        <ecNumber evidence="8">2.7.1.156</ecNumber>
        <ecNumber evidence="9">2.7.7.62</ecNumber>
    </recommendedName>
    <alternativeName>
        <fullName evidence="17">Adenosylcobinamide-phosphate guanylyltransferase</fullName>
    </alternativeName>
</protein>
<dbReference type="UniPathway" id="UPA00148">
    <property type="reaction ID" value="UER00236"/>
</dbReference>
<reference evidence="18 19" key="1">
    <citation type="submission" date="2020-08" db="EMBL/GenBank/DDBJ databases">
        <authorList>
            <person name="Liu C."/>
            <person name="Sun Q."/>
        </authorList>
    </citation>
    <scope>NUCLEOTIDE SEQUENCE [LARGE SCALE GENOMIC DNA]</scope>
    <source>
        <strain evidence="18 19">NSJ-38</strain>
    </source>
</reference>
<keyword evidence="13 18" id="KW-0418">Kinase</keyword>
<dbReference type="PANTHER" id="PTHR34848:SF1">
    <property type="entry name" value="BIFUNCTIONAL ADENOSYLCOBALAMIN BIOSYNTHESIS PROTEIN COBU"/>
    <property type="match status" value="1"/>
</dbReference>
<evidence type="ECO:0000256" key="3">
    <source>
        <dbReference type="ARBA" id="ARBA00001522"/>
    </source>
</evidence>
<evidence type="ECO:0000256" key="14">
    <source>
        <dbReference type="ARBA" id="ARBA00022840"/>
    </source>
</evidence>
<comment type="similarity">
    <text evidence="7">Belongs to the CobU/CobP family.</text>
</comment>
<dbReference type="EC" id="2.7.1.156" evidence="8"/>
<proteinExistence type="inferred from homology"/>
<keyword evidence="12" id="KW-0547">Nucleotide-binding</keyword>
<dbReference type="InterPro" id="IPR027417">
    <property type="entry name" value="P-loop_NTPase"/>
</dbReference>
<dbReference type="Proteomes" id="UP000515823">
    <property type="component" value="Chromosome"/>
</dbReference>
<dbReference type="GO" id="GO:0005525">
    <property type="term" value="F:GTP binding"/>
    <property type="evidence" value="ECO:0007669"/>
    <property type="project" value="UniProtKB-KW"/>
</dbReference>
<dbReference type="Pfam" id="PF02283">
    <property type="entry name" value="CobU"/>
    <property type="match status" value="1"/>
</dbReference>
<keyword evidence="18" id="KW-0548">Nucleotidyltransferase</keyword>